<name>A0A1X6MLX3_9APHY</name>
<dbReference type="EMBL" id="KZ110608">
    <property type="protein sequence ID" value="OSX57404.1"/>
    <property type="molecule type" value="Genomic_DNA"/>
</dbReference>
<sequence>MACGRHKEADLTLLSALQGAASVDLLFSDHPAALDVLKKLLEVAQNMARSAWEQLDDAFRLVTKFVQGSDEAERRLVASEYYKDKVWAETAGWDEKCADMQAEAERLPKERQKVGKDQQDIEKGIDAIPYLRMLVEPVFSPDLKDLLPEARVWSVTNELVDRLTPGLLHNKDEVARFTETIVKLYGTDRLNFI</sequence>
<dbReference type="AlphaFoldDB" id="A0A1X6MLX3"/>
<evidence type="ECO:0000313" key="1">
    <source>
        <dbReference type="EMBL" id="OSX57404.1"/>
    </source>
</evidence>
<evidence type="ECO:0000313" key="2">
    <source>
        <dbReference type="Proteomes" id="UP000194127"/>
    </source>
</evidence>
<keyword evidence="2" id="KW-1185">Reference proteome</keyword>
<organism evidence="1 2">
    <name type="scientific">Postia placenta MAD-698-R-SB12</name>
    <dbReference type="NCBI Taxonomy" id="670580"/>
    <lineage>
        <taxon>Eukaryota</taxon>
        <taxon>Fungi</taxon>
        <taxon>Dikarya</taxon>
        <taxon>Basidiomycota</taxon>
        <taxon>Agaricomycotina</taxon>
        <taxon>Agaricomycetes</taxon>
        <taxon>Polyporales</taxon>
        <taxon>Adustoporiaceae</taxon>
        <taxon>Rhodonia</taxon>
    </lineage>
</organism>
<dbReference type="Proteomes" id="UP000194127">
    <property type="component" value="Unassembled WGS sequence"/>
</dbReference>
<gene>
    <name evidence="1" type="ORF">POSPLADRAFT_1185893</name>
</gene>
<dbReference type="OrthoDB" id="10314205at2759"/>
<accession>A0A1X6MLX3</accession>
<dbReference type="RefSeq" id="XP_024334198.1">
    <property type="nucleotide sequence ID" value="XM_024489187.1"/>
</dbReference>
<protein>
    <submittedName>
        <fullName evidence="1">Uncharacterized protein</fullName>
    </submittedName>
</protein>
<proteinExistence type="predicted"/>
<dbReference type="GeneID" id="36334136"/>
<reference evidence="1 2" key="1">
    <citation type="submission" date="2017-04" db="EMBL/GenBank/DDBJ databases">
        <title>Genome Sequence of the Model Brown-Rot Fungus Postia placenta SB12.</title>
        <authorList>
            <consortium name="DOE Joint Genome Institute"/>
            <person name="Gaskell J."/>
            <person name="Kersten P."/>
            <person name="Larrondo L.F."/>
            <person name="Canessa P."/>
            <person name="Martinez D."/>
            <person name="Hibbett D."/>
            <person name="Schmoll M."/>
            <person name="Kubicek C.P."/>
            <person name="Martinez A.T."/>
            <person name="Yadav J."/>
            <person name="Master E."/>
            <person name="Magnuson J.K."/>
            <person name="James T."/>
            <person name="Yaver D."/>
            <person name="Berka R."/>
            <person name="Labutti K."/>
            <person name="Lipzen A."/>
            <person name="Aerts A."/>
            <person name="Barry K."/>
            <person name="Henrissat B."/>
            <person name="Blanchette R."/>
            <person name="Grigoriev I."/>
            <person name="Cullen D."/>
        </authorList>
    </citation>
    <scope>NUCLEOTIDE SEQUENCE [LARGE SCALE GENOMIC DNA]</scope>
    <source>
        <strain evidence="1 2">MAD-698-R-SB12</strain>
    </source>
</reference>